<evidence type="ECO:0000313" key="3">
    <source>
        <dbReference type="RefSeq" id="XP_058988114.1"/>
    </source>
</evidence>
<feature type="compositionally biased region" description="Basic and acidic residues" evidence="1">
    <location>
        <begin position="91"/>
        <end position="105"/>
    </location>
</feature>
<keyword evidence="2" id="KW-1185">Reference proteome</keyword>
<dbReference type="PANTHER" id="PTHR22955:SF65">
    <property type="entry name" value="INTEGRASE CATALYTIC DOMAIN-CONTAINING PROTEIN"/>
    <property type="match status" value="1"/>
</dbReference>
<dbReference type="Proteomes" id="UP001652621">
    <property type="component" value="Unplaced"/>
</dbReference>
<dbReference type="InterPro" id="IPR021109">
    <property type="entry name" value="Peptidase_aspartic_dom_sf"/>
</dbReference>
<feature type="region of interest" description="Disordered" evidence="1">
    <location>
        <begin position="88"/>
        <end position="133"/>
    </location>
</feature>
<dbReference type="RefSeq" id="XP_058988114.1">
    <property type="nucleotide sequence ID" value="XM_059132131.1"/>
</dbReference>
<organism evidence="2 3">
    <name type="scientific">Musca domestica</name>
    <name type="common">House fly</name>
    <dbReference type="NCBI Taxonomy" id="7370"/>
    <lineage>
        <taxon>Eukaryota</taxon>
        <taxon>Metazoa</taxon>
        <taxon>Ecdysozoa</taxon>
        <taxon>Arthropoda</taxon>
        <taxon>Hexapoda</taxon>
        <taxon>Insecta</taxon>
        <taxon>Pterygota</taxon>
        <taxon>Neoptera</taxon>
        <taxon>Endopterygota</taxon>
        <taxon>Diptera</taxon>
        <taxon>Brachycera</taxon>
        <taxon>Muscomorpha</taxon>
        <taxon>Muscoidea</taxon>
        <taxon>Muscidae</taxon>
        <taxon>Musca</taxon>
    </lineage>
</organism>
<proteinExistence type="predicted"/>
<dbReference type="PANTHER" id="PTHR22955">
    <property type="entry name" value="RETROTRANSPOSON"/>
    <property type="match status" value="1"/>
</dbReference>
<protein>
    <submittedName>
        <fullName evidence="3">Uncharacterized protein LOC131807126</fullName>
    </submittedName>
</protein>
<dbReference type="Gene3D" id="2.40.70.10">
    <property type="entry name" value="Acid Proteases"/>
    <property type="match status" value="1"/>
</dbReference>
<feature type="compositionally biased region" description="Low complexity" evidence="1">
    <location>
        <begin position="111"/>
        <end position="127"/>
    </location>
</feature>
<evidence type="ECO:0000256" key="1">
    <source>
        <dbReference type="SAM" id="MobiDB-lite"/>
    </source>
</evidence>
<gene>
    <name evidence="3" type="primary">LOC131807126</name>
</gene>
<dbReference type="GeneID" id="131807126"/>
<name>A0ABM3VQN4_MUSDO</name>
<reference evidence="3" key="1">
    <citation type="submission" date="2025-08" db="UniProtKB">
        <authorList>
            <consortium name="RefSeq"/>
        </authorList>
    </citation>
    <scope>IDENTIFICATION</scope>
    <source>
        <strain evidence="3">Aabys</strain>
        <tissue evidence="3">Whole body</tissue>
    </source>
</reference>
<evidence type="ECO:0000313" key="2">
    <source>
        <dbReference type="Proteomes" id="UP001652621"/>
    </source>
</evidence>
<sequence length="302" mass="33798">MKFHNRRTSVSTKCKFACRVCRQRHALKSCSRFHDLNTLDRMRVVKKYGYCMNCLAHTHSQGTCFTKTGCRYCGKAHHSLLHIHSRLRKASSREAERRVTDDRHIRQATNSTSSQAVQSLSGSSTSGRDSRIAPITPTTASLTSLLNHNMVTLLPTILVRVENKGKNHQARCLLDSAARMSYVSQRLLDKLGVVCLELDKETICPLTLWATAELSRSIDVTLRVNHRIGTLTPKKSLPDSIKEHFANFILADKFFNVSAPIDIVLGVDVYARIVLDGMYAKPGLPTAQSTLFGIVLYGTFNH</sequence>
<accession>A0ABM3VQN4</accession>